<dbReference type="SUPFAM" id="SSF53920">
    <property type="entry name" value="Fe-only hydrogenase"/>
    <property type="match status" value="1"/>
</dbReference>
<dbReference type="PROSITE" id="PS51839">
    <property type="entry name" value="4FE4S_HC3"/>
    <property type="match status" value="1"/>
</dbReference>
<protein>
    <submittedName>
        <fullName evidence="12">2Fe-2S iron-sulfur cluster binding domain-containing protein</fullName>
    </submittedName>
</protein>
<dbReference type="InterPro" id="IPR001041">
    <property type="entry name" value="2Fe-2S_ferredoxin-type"/>
</dbReference>
<dbReference type="InterPro" id="IPR036991">
    <property type="entry name" value="Fe_hydrogenase_ssu_sf"/>
</dbReference>
<dbReference type="NCBIfam" id="TIGR02512">
    <property type="entry name" value="FeFe_hydrog_A"/>
    <property type="match status" value="1"/>
</dbReference>
<dbReference type="GO" id="GO:0008137">
    <property type="term" value="F:NADH dehydrogenase (ubiquinone) activity"/>
    <property type="evidence" value="ECO:0007669"/>
    <property type="project" value="InterPro"/>
</dbReference>
<dbReference type="SMART" id="SM00929">
    <property type="entry name" value="NADH-G_4Fe-4S_3"/>
    <property type="match status" value="1"/>
</dbReference>
<dbReference type="InterPro" id="IPR017900">
    <property type="entry name" value="4Fe4S_Fe_S_CS"/>
</dbReference>
<evidence type="ECO:0000256" key="1">
    <source>
        <dbReference type="ARBA" id="ARBA00001966"/>
    </source>
</evidence>
<evidence type="ECO:0000256" key="2">
    <source>
        <dbReference type="ARBA" id="ARBA00022485"/>
    </source>
</evidence>
<dbReference type="GO" id="GO:0016020">
    <property type="term" value="C:membrane"/>
    <property type="evidence" value="ECO:0007669"/>
    <property type="project" value="InterPro"/>
</dbReference>
<dbReference type="NCBIfam" id="NF040763">
    <property type="entry name" value="FeFe_hydrog_A6"/>
    <property type="match status" value="1"/>
</dbReference>
<evidence type="ECO:0000259" key="10">
    <source>
        <dbReference type="PROSITE" id="PS51379"/>
    </source>
</evidence>
<dbReference type="InterPro" id="IPR017896">
    <property type="entry name" value="4Fe4S_Fe-S-bd"/>
</dbReference>
<dbReference type="SUPFAM" id="SSF54292">
    <property type="entry name" value="2Fe-2S ferredoxin-like"/>
    <property type="match status" value="1"/>
</dbReference>
<dbReference type="FunFam" id="4.10.260.20:FF:000001">
    <property type="entry name" value="NADP-reducing hydrogenase subunit HndD"/>
    <property type="match status" value="1"/>
</dbReference>
<dbReference type="InterPro" id="IPR054351">
    <property type="entry name" value="NADH_UbQ_OxRdtase_ferredoxin"/>
</dbReference>
<evidence type="ECO:0000259" key="9">
    <source>
        <dbReference type="PROSITE" id="PS51085"/>
    </source>
</evidence>
<dbReference type="Gene3D" id="4.10.260.20">
    <property type="entry name" value="Iron hydrogenase, small subunit"/>
    <property type="match status" value="1"/>
</dbReference>
<dbReference type="PROSITE" id="PS00198">
    <property type="entry name" value="4FE4S_FER_1"/>
    <property type="match status" value="1"/>
</dbReference>
<organism evidence="12">
    <name type="scientific">Candidatus Caldatribacterium saccharofermentans</name>
    <dbReference type="NCBI Taxonomy" id="1454753"/>
    <lineage>
        <taxon>Bacteria</taxon>
        <taxon>Pseudomonadati</taxon>
        <taxon>Atribacterota</taxon>
        <taxon>Atribacteria</taxon>
        <taxon>Atribacterales</taxon>
        <taxon>Candidatus Caldatribacteriaceae</taxon>
        <taxon>Candidatus Caldatribacterium</taxon>
    </lineage>
</organism>
<sequence length="589" mass="65011">MAKTLREEVAEKAQAVSLVTITIDGREVQVPEGVTILEACRMEGIHIPTLCYLEGLSAWGGCRICVVEVEGQPNLAASCVTPVREGMKIWTSSKKVREARKTNLELLLSNHPLDCQLCDRNGSCELQELAYQFGVREIRFQGERKVYEVDQSSPSVKRDPNRCILCGRCVRTCREVQTVCAIDFANRGFDTVISPSLGLPLGESVCVNCGQCILACPTGALSEVSHVEMVWEAINDPEKFVILQTAPAIRVSIGEPFGLPPGTVTTGKMVAAFRRLGFDRVFDTNFAADLTIIEEGHEFIARLKQGGKLPLITSCSPGWIKFMEHFYPELMENVSTCKSPQQMFGAVAKTYYAQKLGVDPKDMVVVSIMPCTAKKFECQRDEMCASGFRDVDFSLTTREAARMLKEKGIDLKEMPEEDFDDPLGISTGAAAVFGATGGVMEAALRSVYEILTGKTLEKLDFYSVRGMDGVKEATVDINGMEVHVAVAHGLGNARKVLDQVKAGHSKYHFIEIMACPGGCIGGGGQPIPTNLEIRMKRIEAIYQVDRNLPLRKSHENPAIKRLYEEFLGEPNGEKAHHLLHTHYVPRERM</sequence>
<dbReference type="Pfam" id="PF02906">
    <property type="entry name" value="Fe_hyd_lg_C"/>
    <property type="match status" value="1"/>
</dbReference>
<feature type="domain" description="4Fe-4S His(Cys)3-ligated-type" evidence="11">
    <location>
        <begin position="95"/>
        <end position="134"/>
    </location>
</feature>
<keyword evidence="8" id="KW-0411">Iron-sulfur</keyword>
<evidence type="ECO:0000256" key="5">
    <source>
        <dbReference type="ARBA" id="ARBA00022737"/>
    </source>
</evidence>
<feature type="domain" description="4Fe-4S ferredoxin-type" evidence="10">
    <location>
        <begin position="197"/>
        <end position="226"/>
    </location>
</feature>
<name>A0A7V4TGQ3_9BACT</name>
<dbReference type="PROSITE" id="PS51085">
    <property type="entry name" value="2FE2S_FER_2"/>
    <property type="match status" value="1"/>
</dbReference>
<dbReference type="Gene3D" id="3.40.50.1780">
    <property type="match status" value="1"/>
</dbReference>
<dbReference type="Gene3D" id="3.30.70.20">
    <property type="match status" value="1"/>
</dbReference>
<dbReference type="InterPro" id="IPR049830">
    <property type="entry name" value="HndD"/>
</dbReference>
<reference evidence="12" key="1">
    <citation type="journal article" date="2020" name="mSystems">
        <title>Genome- and Community-Level Interaction Insights into Carbon Utilization and Element Cycling Functions of Hydrothermarchaeota in Hydrothermal Sediment.</title>
        <authorList>
            <person name="Zhou Z."/>
            <person name="Liu Y."/>
            <person name="Xu W."/>
            <person name="Pan J."/>
            <person name="Luo Z.H."/>
            <person name="Li M."/>
        </authorList>
    </citation>
    <scope>NUCLEOTIDE SEQUENCE [LARGE SCALE GENOMIC DNA]</scope>
    <source>
        <strain evidence="12">SpSt-82</strain>
    </source>
</reference>
<dbReference type="PANTHER" id="PTHR11615">
    <property type="entry name" value="NITRATE, FORMATE, IRON DEHYDROGENASE"/>
    <property type="match status" value="1"/>
</dbReference>
<dbReference type="GO" id="GO:0005506">
    <property type="term" value="F:iron ion binding"/>
    <property type="evidence" value="ECO:0007669"/>
    <property type="project" value="InterPro"/>
</dbReference>
<dbReference type="InterPro" id="IPR004108">
    <property type="entry name" value="Fe_hydrogenase_lsu_C"/>
</dbReference>
<evidence type="ECO:0000256" key="7">
    <source>
        <dbReference type="ARBA" id="ARBA00023004"/>
    </source>
</evidence>
<dbReference type="PROSITE" id="PS51379">
    <property type="entry name" value="4FE4S_FER_2"/>
    <property type="match status" value="2"/>
</dbReference>
<dbReference type="SUPFAM" id="SSF54862">
    <property type="entry name" value="4Fe-4S ferredoxins"/>
    <property type="match status" value="1"/>
</dbReference>
<dbReference type="Pfam" id="PF22117">
    <property type="entry name" value="Fer4_Nqo3"/>
    <property type="match status" value="1"/>
</dbReference>
<keyword evidence="5" id="KW-0677">Repeat</keyword>
<dbReference type="InterPro" id="IPR036010">
    <property type="entry name" value="2Fe-2S_ferredoxin-like_sf"/>
</dbReference>
<evidence type="ECO:0000256" key="6">
    <source>
        <dbReference type="ARBA" id="ARBA00023002"/>
    </source>
</evidence>
<accession>A0A7V4TGQ3</accession>
<dbReference type="InterPro" id="IPR019574">
    <property type="entry name" value="NADH_UbQ_OxRdtase_Gsu_4Fe4S-bd"/>
</dbReference>
<keyword evidence="3" id="KW-0001">2Fe-2S</keyword>
<dbReference type="InterPro" id="IPR009016">
    <property type="entry name" value="Fe_hydrogenase"/>
</dbReference>
<evidence type="ECO:0000256" key="8">
    <source>
        <dbReference type="ARBA" id="ARBA00023014"/>
    </source>
</evidence>
<dbReference type="Pfam" id="PF02256">
    <property type="entry name" value="Fe_hyd_SSU"/>
    <property type="match status" value="1"/>
</dbReference>
<keyword evidence="6" id="KW-0560">Oxidoreductase</keyword>
<gene>
    <name evidence="12" type="ORF">ENW11_03050</name>
</gene>
<dbReference type="InterPro" id="IPR000283">
    <property type="entry name" value="NADH_UbQ_OxRdtase_75kDa_su_CS"/>
</dbReference>
<evidence type="ECO:0000313" key="12">
    <source>
        <dbReference type="EMBL" id="HGY38774.1"/>
    </source>
</evidence>
<dbReference type="PROSITE" id="PS00641">
    <property type="entry name" value="COMPLEX1_75K_1"/>
    <property type="match status" value="1"/>
</dbReference>
<dbReference type="SMART" id="SM00902">
    <property type="entry name" value="Fe_hyd_SSU"/>
    <property type="match status" value="1"/>
</dbReference>
<evidence type="ECO:0000256" key="4">
    <source>
        <dbReference type="ARBA" id="ARBA00022723"/>
    </source>
</evidence>
<feature type="domain" description="2Fe-2S ferredoxin-type" evidence="9">
    <location>
        <begin position="17"/>
        <end position="95"/>
    </location>
</feature>
<dbReference type="EMBL" id="DTIY01000020">
    <property type="protein sequence ID" value="HGY38774.1"/>
    <property type="molecule type" value="Genomic_DNA"/>
</dbReference>
<dbReference type="GO" id="GO:0042773">
    <property type="term" value="P:ATP synthesis coupled electron transport"/>
    <property type="evidence" value="ECO:0007669"/>
    <property type="project" value="InterPro"/>
</dbReference>
<dbReference type="Gene3D" id="3.40.950.10">
    <property type="entry name" value="Fe-only Hydrogenase (Larger Subunit), Chain L, domain 3"/>
    <property type="match status" value="1"/>
</dbReference>
<proteinExistence type="predicted"/>
<evidence type="ECO:0000256" key="3">
    <source>
        <dbReference type="ARBA" id="ARBA00022714"/>
    </source>
</evidence>
<dbReference type="Gene3D" id="3.10.20.740">
    <property type="match status" value="1"/>
</dbReference>
<dbReference type="AlphaFoldDB" id="A0A7V4TGQ3"/>
<keyword evidence="4" id="KW-0479">Metal-binding</keyword>
<dbReference type="InterPro" id="IPR050340">
    <property type="entry name" value="Cytosolic_Fe-S_CAF"/>
</dbReference>
<comment type="cofactor">
    <cofactor evidence="1">
        <name>[4Fe-4S] cluster</name>
        <dbReference type="ChEBI" id="CHEBI:49883"/>
    </cofactor>
</comment>
<comment type="caution">
    <text evidence="12">The sequence shown here is derived from an EMBL/GenBank/DDBJ whole genome shotgun (WGS) entry which is preliminary data.</text>
</comment>
<dbReference type="FunFam" id="3.30.70.20:FF:000035">
    <property type="entry name" value="Iron hydrogenase 1"/>
    <property type="match status" value="1"/>
</dbReference>
<dbReference type="GO" id="GO:0051537">
    <property type="term" value="F:2 iron, 2 sulfur cluster binding"/>
    <property type="evidence" value="ECO:0007669"/>
    <property type="project" value="UniProtKB-KW"/>
</dbReference>
<dbReference type="InterPro" id="IPR003149">
    <property type="entry name" value="Fe_hydrogenase_ssu"/>
</dbReference>
<feature type="domain" description="4Fe-4S ferredoxin-type" evidence="10">
    <location>
        <begin position="154"/>
        <end position="184"/>
    </location>
</feature>
<dbReference type="Pfam" id="PF10588">
    <property type="entry name" value="NADH-G_4Fe-4S_3"/>
    <property type="match status" value="1"/>
</dbReference>
<keyword evidence="7" id="KW-0408">Iron</keyword>
<dbReference type="Pfam" id="PF13510">
    <property type="entry name" value="Fer2_4"/>
    <property type="match status" value="1"/>
</dbReference>
<dbReference type="GO" id="GO:0008901">
    <property type="term" value="F:ferredoxin hydrogenase activity"/>
    <property type="evidence" value="ECO:0007669"/>
    <property type="project" value="InterPro"/>
</dbReference>
<dbReference type="InterPro" id="IPR013352">
    <property type="entry name" value="Fe_hydrogenase_subset"/>
</dbReference>
<dbReference type="CDD" id="cd00207">
    <property type="entry name" value="fer2"/>
    <property type="match status" value="1"/>
</dbReference>
<dbReference type="FunFam" id="3.10.20.740:FF:000005">
    <property type="entry name" value="NADH:ubiquinone oxidoreductase subunit"/>
    <property type="match status" value="1"/>
</dbReference>
<keyword evidence="2" id="KW-0004">4Fe-4S</keyword>
<evidence type="ECO:0000259" key="11">
    <source>
        <dbReference type="PROSITE" id="PS51839"/>
    </source>
</evidence>
<dbReference type="GO" id="GO:0051539">
    <property type="term" value="F:4 iron, 4 sulfur cluster binding"/>
    <property type="evidence" value="ECO:0007669"/>
    <property type="project" value="UniProtKB-KW"/>
</dbReference>